<keyword evidence="6" id="KW-0539">Nucleus</keyword>
<gene>
    <name evidence="9" type="ORF">Fcan01_27609</name>
</gene>
<sequence>MDAWMKTGKLGKPTPGMGGANGKDKNKNNKRNYPVPWVEKYRPRSITDVVQQEEVVAVLDKILQGADLPNLLFYGPPGTGKTSTILAAARQLFGDGYKDRILELNASDERGISVIREKVKKFSQQTASATLPDGRPCPPFKLIILDEADAMTNPAQSALRRTMEKETKSTRFCLLCNYLSRIIPPITSRCSKFRFKPLKDDMVMERLQKICAEEGVKFESGVLKALIKTSEGDLRRAITALQSCHRLKGPDHILRISDVDEMSGMIPAEWIERFFKSVQSGNYDKVDGVVEDMAKNGLPAAKLLDQFFHFVLTNDELTDGQKAKIFQKISECNHRLMDGGSEYLQLLDLATFTMMVLK</sequence>
<evidence type="ECO:0000256" key="2">
    <source>
        <dbReference type="ARBA" id="ARBA00005378"/>
    </source>
</evidence>
<dbReference type="FunFam" id="3.40.50.300:FF:000129">
    <property type="entry name" value="Replication factor C subunit 5"/>
    <property type="match status" value="1"/>
</dbReference>
<organism evidence="9 10">
    <name type="scientific">Folsomia candida</name>
    <name type="common">Springtail</name>
    <dbReference type="NCBI Taxonomy" id="158441"/>
    <lineage>
        <taxon>Eukaryota</taxon>
        <taxon>Metazoa</taxon>
        <taxon>Ecdysozoa</taxon>
        <taxon>Arthropoda</taxon>
        <taxon>Hexapoda</taxon>
        <taxon>Collembola</taxon>
        <taxon>Entomobryomorpha</taxon>
        <taxon>Isotomoidea</taxon>
        <taxon>Isotomidae</taxon>
        <taxon>Proisotominae</taxon>
        <taxon>Folsomia</taxon>
    </lineage>
</organism>
<dbReference type="SUPFAM" id="SSF48019">
    <property type="entry name" value="post-AAA+ oligomerization domain-like"/>
    <property type="match status" value="1"/>
</dbReference>
<dbReference type="GO" id="GO:0003689">
    <property type="term" value="F:DNA clamp loader activity"/>
    <property type="evidence" value="ECO:0007669"/>
    <property type="project" value="TreeGrafter"/>
</dbReference>
<dbReference type="Proteomes" id="UP000198287">
    <property type="component" value="Unassembled WGS sequence"/>
</dbReference>
<dbReference type="SMART" id="SM00382">
    <property type="entry name" value="AAA"/>
    <property type="match status" value="1"/>
</dbReference>
<dbReference type="GO" id="GO:0016887">
    <property type="term" value="F:ATP hydrolysis activity"/>
    <property type="evidence" value="ECO:0007669"/>
    <property type="project" value="InterPro"/>
</dbReference>
<dbReference type="AlphaFoldDB" id="A0A226CYT0"/>
<feature type="domain" description="AAA+ ATPase" evidence="8">
    <location>
        <begin position="67"/>
        <end position="201"/>
    </location>
</feature>
<evidence type="ECO:0000256" key="4">
    <source>
        <dbReference type="ARBA" id="ARBA00022741"/>
    </source>
</evidence>
<dbReference type="Pfam" id="PF00004">
    <property type="entry name" value="AAA"/>
    <property type="match status" value="1"/>
</dbReference>
<dbReference type="GO" id="GO:0006281">
    <property type="term" value="P:DNA repair"/>
    <property type="evidence" value="ECO:0007669"/>
    <property type="project" value="TreeGrafter"/>
</dbReference>
<dbReference type="SUPFAM" id="SSF52540">
    <property type="entry name" value="P-loop containing nucleoside triphosphate hydrolases"/>
    <property type="match status" value="1"/>
</dbReference>
<proteinExistence type="inferred from homology"/>
<dbReference type="FunFam" id="1.10.8.60:FF:000032">
    <property type="entry name" value="Replication factor C subunit 4"/>
    <property type="match status" value="1"/>
</dbReference>
<reference evidence="9 10" key="1">
    <citation type="submission" date="2015-12" db="EMBL/GenBank/DDBJ databases">
        <title>The genome of Folsomia candida.</title>
        <authorList>
            <person name="Faddeeva A."/>
            <person name="Derks M.F."/>
            <person name="Anvar Y."/>
            <person name="Smit S."/>
            <person name="Van Straalen N."/>
            <person name="Roelofs D."/>
        </authorList>
    </citation>
    <scope>NUCLEOTIDE SEQUENCE [LARGE SCALE GENOMIC DNA]</scope>
    <source>
        <strain evidence="9 10">VU population</strain>
        <tissue evidence="9">Whole body</tissue>
    </source>
</reference>
<dbReference type="OrthoDB" id="10249205at2759"/>
<dbReference type="GO" id="GO:0005663">
    <property type="term" value="C:DNA replication factor C complex"/>
    <property type="evidence" value="ECO:0007669"/>
    <property type="project" value="TreeGrafter"/>
</dbReference>
<dbReference type="NCBIfam" id="NF001679">
    <property type="entry name" value="PRK00440.1"/>
    <property type="match status" value="1"/>
</dbReference>
<keyword evidence="3" id="KW-0235">DNA replication</keyword>
<dbReference type="InterPro" id="IPR047854">
    <property type="entry name" value="RFC_lid"/>
</dbReference>
<dbReference type="PANTHER" id="PTHR11669:SF20">
    <property type="entry name" value="REPLICATION FACTOR C SUBUNIT 4"/>
    <property type="match status" value="1"/>
</dbReference>
<evidence type="ECO:0000256" key="3">
    <source>
        <dbReference type="ARBA" id="ARBA00022705"/>
    </source>
</evidence>
<feature type="region of interest" description="Disordered" evidence="7">
    <location>
        <begin position="1"/>
        <end position="33"/>
    </location>
</feature>
<dbReference type="FunFam" id="1.20.272.10:FF:000011">
    <property type="entry name" value="Replication factor C subunit 2"/>
    <property type="match status" value="1"/>
</dbReference>
<comment type="similarity">
    <text evidence="2">Belongs to the activator 1 small subunits family.</text>
</comment>
<keyword evidence="10" id="KW-1185">Reference proteome</keyword>
<evidence type="ECO:0000256" key="1">
    <source>
        <dbReference type="ARBA" id="ARBA00004123"/>
    </source>
</evidence>
<keyword evidence="5" id="KW-0067">ATP-binding</keyword>
<dbReference type="InterPro" id="IPR013748">
    <property type="entry name" value="Rep_factorC_C"/>
</dbReference>
<dbReference type="STRING" id="158441.A0A226CYT0"/>
<keyword evidence="4" id="KW-0547">Nucleotide-binding</keyword>
<evidence type="ECO:0000256" key="6">
    <source>
        <dbReference type="ARBA" id="ARBA00023242"/>
    </source>
</evidence>
<dbReference type="EMBL" id="LNIX01000054">
    <property type="protein sequence ID" value="OXA37637.1"/>
    <property type="molecule type" value="Genomic_DNA"/>
</dbReference>
<accession>A0A226CYT0</accession>
<dbReference type="PANTHER" id="PTHR11669">
    <property type="entry name" value="REPLICATION FACTOR C / DNA POLYMERASE III GAMMA-TAU SUBUNIT"/>
    <property type="match status" value="1"/>
</dbReference>
<comment type="subcellular location">
    <subcellularLocation>
        <location evidence="1">Nucleus</location>
    </subcellularLocation>
</comment>
<dbReference type="Pfam" id="PF08542">
    <property type="entry name" value="Rep_fac_C"/>
    <property type="match status" value="1"/>
</dbReference>
<dbReference type="Pfam" id="PF21960">
    <property type="entry name" value="RCF1-5-like_lid"/>
    <property type="match status" value="1"/>
</dbReference>
<dbReference type="GO" id="GO:0005524">
    <property type="term" value="F:ATP binding"/>
    <property type="evidence" value="ECO:0007669"/>
    <property type="project" value="UniProtKB-KW"/>
</dbReference>
<dbReference type="InterPro" id="IPR050238">
    <property type="entry name" value="DNA_Rep/Repair_Clamp_Loader"/>
</dbReference>
<dbReference type="Gene3D" id="1.10.8.60">
    <property type="match status" value="1"/>
</dbReference>
<dbReference type="Gene3D" id="1.20.272.10">
    <property type="match status" value="1"/>
</dbReference>
<evidence type="ECO:0000256" key="5">
    <source>
        <dbReference type="ARBA" id="ARBA00022840"/>
    </source>
</evidence>
<protein>
    <submittedName>
        <fullName evidence="9">Replication factor C subunit 4</fullName>
    </submittedName>
</protein>
<evidence type="ECO:0000313" key="10">
    <source>
        <dbReference type="Proteomes" id="UP000198287"/>
    </source>
</evidence>
<dbReference type="InterPro" id="IPR003593">
    <property type="entry name" value="AAA+_ATPase"/>
</dbReference>
<dbReference type="InterPro" id="IPR003959">
    <property type="entry name" value="ATPase_AAA_core"/>
</dbReference>
<dbReference type="OMA" id="GATKYIQ"/>
<dbReference type="GO" id="GO:0006261">
    <property type="term" value="P:DNA-templated DNA replication"/>
    <property type="evidence" value="ECO:0007669"/>
    <property type="project" value="TreeGrafter"/>
</dbReference>
<comment type="caution">
    <text evidence="9">The sequence shown here is derived from an EMBL/GenBank/DDBJ whole genome shotgun (WGS) entry which is preliminary data.</text>
</comment>
<dbReference type="InterPro" id="IPR027417">
    <property type="entry name" value="P-loop_NTPase"/>
</dbReference>
<dbReference type="CDD" id="cd00009">
    <property type="entry name" value="AAA"/>
    <property type="match status" value="1"/>
</dbReference>
<evidence type="ECO:0000259" key="8">
    <source>
        <dbReference type="SMART" id="SM00382"/>
    </source>
</evidence>
<evidence type="ECO:0000313" key="9">
    <source>
        <dbReference type="EMBL" id="OXA37637.1"/>
    </source>
</evidence>
<dbReference type="InterPro" id="IPR008921">
    <property type="entry name" value="DNA_pol3_clamp-load_cplx_C"/>
</dbReference>
<dbReference type="GO" id="GO:0003677">
    <property type="term" value="F:DNA binding"/>
    <property type="evidence" value="ECO:0007669"/>
    <property type="project" value="InterPro"/>
</dbReference>
<name>A0A226CYT0_FOLCA</name>
<dbReference type="GO" id="GO:0005634">
    <property type="term" value="C:nucleus"/>
    <property type="evidence" value="ECO:0007669"/>
    <property type="project" value="UniProtKB-SubCell"/>
</dbReference>
<dbReference type="Gene3D" id="3.40.50.300">
    <property type="entry name" value="P-loop containing nucleotide triphosphate hydrolases"/>
    <property type="match status" value="1"/>
</dbReference>
<evidence type="ECO:0000256" key="7">
    <source>
        <dbReference type="SAM" id="MobiDB-lite"/>
    </source>
</evidence>
<dbReference type="CDD" id="cd18140">
    <property type="entry name" value="HLD_clamp_RFC"/>
    <property type="match status" value="1"/>
</dbReference>